<dbReference type="InterPro" id="IPR036985">
    <property type="entry name" value="Transglutaminase-like_sf"/>
</dbReference>
<dbReference type="GO" id="GO:0006298">
    <property type="term" value="P:mismatch repair"/>
    <property type="evidence" value="ECO:0007669"/>
    <property type="project" value="TreeGrafter"/>
</dbReference>
<dbReference type="InterPro" id="IPR004583">
    <property type="entry name" value="DNA_repair_Rad4"/>
</dbReference>
<feature type="region of interest" description="Disordered" evidence="6">
    <location>
        <begin position="1"/>
        <end position="99"/>
    </location>
</feature>
<dbReference type="AlphaFoldDB" id="A0A978VL20"/>
<dbReference type="PANTHER" id="PTHR12135">
    <property type="entry name" value="DNA REPAIR PROTEIN XP-C / RAD4"/>
    <property type="match status" value="1"/>
</dbReference>
<dbReference type="Gene3D" id="3.90.260.10">
    <property type="entry name" value="Transglutaminase-like"/>
    <property type="match status" value="1"/>
</dbReference>
<keyword evidence="5" id="KW-0539">Nucleus</keyword>
<dbReference type="SMART" id="SM01032">
    <property type="entry name" value="BHD_3"/>
    <property type="match status" value="1"/>
</dbReference>
<feature type="domain" description="Rad4 beta-hairpin" evidence="7">
    <location>
        <begin position="665"/>
        <end position="716"/>
    </location>
</feature>
<evidence type="ECO:0000256" key="1">
    <source>
        <dbReference type="ARBA" id="ARBA00004123"/>
    </source>
</evidence>
<dbReference type="FunFam" id="3.30.70.2460:FF:000001">
    <property type="entry name" value="DNA repair protein Rad4 family"/>
    <property type="match status" value="1"/>
</dbReference>
<dbReference type="InterPro" id="IPR018328">
    <property type="entry name" value="Rad4_beta-hairpin_dom3"/>
</dbReference>
<dbReference type="SMART" id="SM01030">
    <property type="entry name" value="BHD_1"/>
    <property type="match status" value="1"/>
</dbReference>
<proteinExistence type="inferred from homology"/>
<dbReference type="GO" id="GO:0005737">
    <property type="term" value="C:cytoplasm"/>
    <property type="evidence" value="ECO:0007669"/>
    <property type="project" value="TreeGrafter"/>
</dbReference>
<keyword evidence="3" id="KW-0227">DNA damage</keyword>
<evidence type="ECO:0000256" key="6">
    <source>
        <dbReference type="SAM" id="MobiDB-lite"/>
    </source>
</evidence>
<dbReference type="InterPro" id="IPR038765">
    <property type="entry name" value="Papain-like_cys_pep_sf"/>
</dbReference>
<dbReference type="Proteomes" id="UP000813462">
    <property type="component" value="Unassembled WGS sequence"/>
</dbReference>
<dbReference type="SUPFAM" id="SSF54001">
    <property type="entry name" value="Cysteine proteinases"/>
    <property type="match status" value="1"/>
</dbReference>
<evidence type="ECO:0000313" key="11">
    <source>
        <dbReference type="Proteomes" id="UP000813462"/>
    </source>
</evidence>
<comment type="caution">
    <text evidence="10">The sequence shown here is derived from an EMBL/GenBank/DDBJ whole genome shotgun (WGS) entry which is preliminary data.</text>
</comment>
<keyword evidence="4" id="KW-0234">DNA repair</keyword>
<reference evidence="10" key="1">
    <citation type="journal article" date="2021" name="Front. Plant Sci.">
        <title>Chromosome-Scale Genome Assembly for Chinese Sour Jujube and Insights Into Its Genome Evolution and Domestication Signature.</title>
        <authorList>
            <person name="Shen L.-Y."/>
            <person name="Luo H."/>
            <person name="Wang X.-L."/>
            <person name="Wang X.-M."/>
            <person name="Qiu X.-J."/>
            <person name="Liu H."/>
            <person name="Zhou S.-S."/>
            <person name="Jia K.-H."/>
            <person name="Nie S."/>
            <person name="Bao Y.-T."/>
            <person name="Zhang R.-G."/>
            <person name="Yun Q.-Z."/>
            <person name="Chai Y.-H."/>
            <person name="Lu J.-Y."/>
            <person name="Li Y."/>
            <person name="Zhao S.-W."/>
            <person name="Mao J.-F."/>
            <person name="Jia S.-G."/>
            <person name="Mao Y.-M."/>
        </authorList>
    </citation>
    <scope>NUCLEOTIDE SEQUENCE</scope>
    <source>
        <strain evidence="10">AT0</strain>
        <tissue evidence="10">Leaf</tissue>
    </source>
</reference>
<dbReference type="GO" id="GO:0003684">
    <property type="term" value="F:damaged DNA binding"/>
    <property type="evidence" value="ECO:0007669"/>
    <property type="project" value="InterPro"/>
</dbReference>
<dbReference type="GO" id="GO:0000111">
    <property type="term" value="C:nucleotide-excision repair factor 2 complex"/>
    <property type="evidence" value="ECO:0007669"/>
    <property type="project" value="TreeGrafter"/>
</dbReference>
<evidence type="ECO:0000256" key="2">
    <source>
        <dbReference type="ARBA" id="ARBA00009525"/>
    </source>
</evidence>
<name>A0A978VL20_ZIZJJ</name>
<accession>A0A978VL20</accession>
<evidence type="ECO:0000256" key="3">
    <source>
        <dbReference type="ARBA" id="ARBA00022763"/>
    </source>
</evidence>
<evidence type="ECO:0000256" key="4">
    <source>
        <dbReference type="ARBA" id="ARBA00023204"/>
    </source>
</evidence>
<evidence type="ECO:0000259" key="7">
    <source>
        <dbReference type="SMART" id="SM01030"/>
    </source>
</evidence>
<dbReference type="EMBL" id="JAEACU010000004">
    <property type="protein sequence ID" value="KAH7533789.1"/>
    <property type="molecule type" value="Genomic_DNA"/>
</dbReference>
<feature type="domain" description="Rad4 beta-hairpin" evidence="9">
    <location>
        <begin position="788"/>
        <end position="862"/>
    </location>
</feature>
<protein>
    <recommendedName>
        <fullName evidence="12">DNA repair protein RAD4</fullName>
    </recommendedName>
</protein>
<gene>
    <name evidence="10" type="ORF">FEM48_Zijuj04G0169100</name>
</gene>
<dbReference type="Pfam" id="PF10404">
    <property type="entry name" value="BHD_2"/>
    <property type="match status" value="1"/>
</dbReference>
<evidence type="ECO:0008006" key="12">
    <source>
        <dbReference type="Google" id="ProtNLM"/>
    </source>
</evidence>
<dbReference type="InterPro" id="IPR042488">
    <property type="entry name" value="Rad4_BHD3_sf"/>
</dbReference>
<dbReference type="InterPro" id="IPR018327">
    <property type="entry name" value="BHD_2"/>
</dbReference>
<dbReference type="SMART" id="SM01031">
    <property type="entry name" value="BHD_2"/>
    <property type="match status" value="1"/>
</dbReference>
<feature type="domain" description="Rad4 beta-hairpin" evidence="8">
    <location>
        <begin position="718"/>
        <end position="781"/>
    </location>
</feature>
<feature type="compositionally biased region" description="Basic and acidic residues" evidence="6">
    <location>
        <begin position="85"/>
        <end position="99"/>
    </location>
</feature>
<comment type="subcellular location">
    <subcellularLocation>
        <location evidence="1">Nucleus</location>
    </subcellularLocation>
</comment>
<dbReference type="InterPro" id="IPR018325">
    <property type="entry name" value="Rad4/PNGase_transGLS-fold"/>
</dbReference>
<comment type="similarity">
    <text evidence="2">Belongs to the XPC family.</text>
</comment>
<dbReference type="GO" id="GO:0003697">
    <property type="term" value="F:single-stranded DNA binding"/>
    <property type="evidence" value="ECO:0007669"/>
    <property type="project" value="TreeGrafter"/>
</dbReference>
<dbReference type="Pfam" id="PF03835">
    <property type="entry name" value="Rad4"/>
    <property type="match status" value="1"/>
</dbReference>
<dbReference type="InterPro" id="IPR018326">
    <property type="entry name" value="Rad4_beta-hairpin_dom1"/>
</dbReference>
<dbReference type="Gene3D" id="3.30.70.2460">
    <property type="entry name" value="Rad4, beta-hairpin domain BHD3"/>
    <property type="match status" value="1"/>
</dbReference>
<evidence type="ECO:0000313" key="10">
    <source>
        <dbReference type="EMBL" id="KAH7533789.1"/>
    </source>
</evidence>
<dbReference type="Gene3D" id="2.20.20.110">
    <property type="entry name" value="Rad4, beta-hairpin domain BHD1"/>
    <property type="match status" value="1"/>
</dbReference>
<evidence type="ECO:0000259" key="8">
    <source>
        <dbReference type="SMART" id="SM01031"/>
    </source>
</evidence>
<evidence type="ECO:0000259" key="9">
    <source>
        <dbReference type="SMART" id="SM01032"/>
    </source>
</evidence>
<dbReference type="GO" id="GO:0071942">
    <property type="term" value="C:XPC complex"/>
    <property type="evidence" value="ECO:0007669"/>
    <property type="project" value="TreeGrafter"/>
</dbReference>
<dbReference type="Pfam" id="PF10403">
    <property type="entry name" value="BHD_1"/>
    <property type="match status" value="1"/>
</dbReference>
<dbReference type="GO" id="GO:0006289">
    <property type="term" value="P:nucleotide-excision repair"/>
    <property type="evidence" value="ECO:0007669"/>
    <property type="project" value="InterPro"/>
</dbReference>
<dbReference type="Pfam" id="PF10405">
    <property type="entry name" value="BHD_3"/>
    <property type="match status" value="1"/>
</dbReference>
<dbReference type="PANTHER" id="PTHR12135:SF0">
    <property type="entry name" value="DNA REPAIR PROTEIN COMPLEMENTING XP-C CELLS"/>
    <property type="match status" value="1"/>
</dbReference>
<organism evidence="10 11">
    <name type="scientific">Ziziphus jujuba var. spinosa</name>
    <dbReference type="NCBI Taxonomy" id="714518"/>
    <lineage>
        <taxon>Eukaryota</taxon>
        <taxon>Viridiplantae</taxon>
        <taxon>Streptophyta</taxon>
        <taxon>Embryophyta</taxon>
        <taxon>Tracheophyta</taxon>
        <taxon>Spermatophyta</taxon>
        <taxon>Magnoliopsida</taxon>
        <taxon>eudicotyledons</taxon>
        <taxon>Gunneridae</taxon>
        <taxon>Pentapetalae</taxon>
        <taxon>rosids</taxon>
        <taxon>fabids</taxon>
        <taxon>Rosales</taxon>
        <taxon>Rhamnaceae</taxon>
        <taxon>Paliureae</taxon>
        <taxon>Ziziphus</taxon>
    </lineage>
</organism>
<sequence>MRNNKNESSSSKRRKQSSSSGEKNNTIETPYDSENRNSMHSLDGSLTDLSRQSVGRILRRSKRNNSSVGLKKHDNNLQQCGSSDMPRHESKDNDKKDVDSRVRLVISEAEGCSGDATGNTFRDDNIVGSSVNNLSDGMEEIEDADWEDGLIPSLDFADNNEMTIEFDEPSDSVTRKPIRRATAEEKELAELVHKVHLLCLLARGRLIDRACDNPLIQAALLSLIPTHLEYITKVEKLTAKALHPLVFWFQNNFCIRSSTDEKRPFDLALASALETQEGTSEEIAALSVALFRALNLTARFVSILDVASLKADVGKSEHFSQDAGRLRKGIFSTSTPMVYRQKEVFVSPVKSFSSNEKDNFCETSSRGSSRSKDCYSTCNETQLKDSCVTELNDIGSCEPQNSQACLAEKSQVPKRKGDLEFEMQLQMAMSATAIGAPDGKVGLEVNGSDSNSSDFYSPAKRMKKIVNEGSPSSQAISTAVGSGRVASPLYWAEVFCSGENLTGRWVHVDAINAIVDGELKVEAVAAACKVTLRYVVAFAGNGAKDVTRRYYTKWYKIASQRVNSIWWDAVLAPLREVEAIGTAGTIHLEKDKIDASFRNQSLKDPKVSDNLSTNDFPNNANLLGNSGLEVPKDHGKKIAIGSSLQSSSIAARSSLEDMEFETRALTEPLPTNQQAYRNHRLYAIEKWLTKYQVLHPKGPILGFCSGHRVYPRTCVQTLKTKERWLREGLQVKANELPIKELRRSRKLHKAKVCEDDDYNLDDSEGTTKLYGKWQLEPLCLPHAVNGIVPKNERGQVEVWSEKCLPPGTVHLKLPRVFYVAKRLEIDYAPAMVGFEFKNGQSHPVFDGIVVCSEFKDAILEAYAEEQEKRDADEKKRNEIQALSRWYQLLSSLVTRQRLDNRYGNNLSSLASTDIQTVQGISNLQVGNCQDDEQSLRCQQEETHEKKPDPPSAAIPENHEHVFSIEDRSCDESLVMTKRCHCGFSVQVEEL</sequence>
<evidence type="ECO:0000256" key="5">
    <source>
        <dbReference type="ARBA" id="ARBA00023242"/>
    </source>
</evidence>
<dbReference type="OrthoDB" id="300780at2759"/>